<dbReference type="EMBL" id="ML977520">
    <property type="protein sequence ID" value="KAF2124106.1"/>
    <property type="molecule type" value="Genomic_DNA"/>
</dbReference>
<dbReference type="AlphaFoldDB" id="A0A6A5ZXV3"/>
<name>A0A6A5ZXV3_9PLEO</name>
<gene>
    <name evidence="1" type="ORF">P153DRAFT_370998</name>
</gene>
<accession>A0A6A5ZXV3</accession>
<dbReference type="OrthoDB" id="3799588at2759"/>
<organism evidence="1 2">
    <name type="scientific">Dothidotthia symphoricarpi CBS 119687</name>
    <dbReference type="NCBI Taxonomy" id="1392245"/>
    <lineage>
        <taxon>Eukaryota</taxon>
        <taxon>Fungi</taxon>
        <taxon>Dikarya</taxon>
        <taxon>Ascomycota</taxon>
        <taxon>Pezizomycotina</taxon>
        <taxon>Dothideomycetes</taxon>
        <taxon>Pleosporomycetidae</taxon>
        <taxon>Pleosporales</taxon>
        <taxon>Dothidotthiaceae</taxon>
        <taxon>Dothidotthia</taxon>
    </lineage>
</organism>
<keyword evidence="2" id="KW-1185">Reference proteome</keyword>
<protein>
    <submittedName>
        <fullName evidence="1">Uncharacterized protein</fullName>
    </submittedName>
</protein>
<reference evidence="1" key="1">
    <citation type="journal article" date="2020" name="Stud. Mycol.">
        <title>101 Dothideomycetes genomes: a test case for predicting lifestyles and emergence of pathogens.</title>
        <authorList>
            <person name="Haridas S."/>
            <person name="Albert R."/>
            <person name="Binder M."/>
            <person name="Bloem J."/>
            <person name="Labutti K."/>
            <person name="Salamov A."/>
            <person name="Andreopoulos B."/>
            <person name="Baker S."/>
            <person name="Barry K."/>
            <person name="Bills G."/>
            <person name="Bluhm B."/>
            <person name="Cannon C."/>
            <person name="Castanera R."/>
            <person name="Culley D."/>
            <person name="Daum C."/>
            <person name="Ezra D."/>
            <person name="Gonzalez J."/>
            <person name="Henrissat B."/>
            <person name="Kuo A."/>
            <person name="Liang C."/>
            <person name="Lipzen A."/>
            <person name="Lutzoni F."/>
            <person name="Magnuson J."/>
            <person name="Mondo S."/>
            <person name="Nolan M."/>
            <person name="Ohm R."/>
            <person name="Pangilinan J."/>
            <person name="Park H.-J."/>
            <person name="Ramirez L."/>
            <person name="Alfaro M."/>
            <person name="Sun H."/>
            <person name="Tritt A."/>
            <person name="Yoshinaga Y."/>
            <person name="Zwiers L.-H."/>
            <person name="Turgeon B."/>
            <person name="Goodwin S."/>
            <person name="Spatafora J."/>
            <person name="Crous P."/>
            <person name="Grigoriev I."/>
        </authorList>
    </citation>
    <scope>NUCLEOTIDE SEQUENCE</scope>
    <source>
        <strain evidence="1">CBS 119687</strain>
    </source>
</reference>
<evidence type="ECO:0000313" key="1">
    <source>
        <dbReference type="EMBL" id="KAF2124106.1"/>
    </source>
</evidence>
<dbReference type="RefSeq" id="XP_033518499.1">
    <property type="nucleotide sequence ID" value="XM_033669156.1"/>
</dbReference>
<proteinExistence type="predicted"/>
<dbReference type="Proteomes" id="UP000799771">
    <property type="component" value="Unassembled WGS sequence"/>
</dbReference>
<evidence type="ECO:0000313" key="2">
    <source>
        <dbReference type="Proteomes" id="UP000799771"/>
    </source>
</evidence>
<sequence>MNTQSFRFLDLPKDIRLMVYERLPRQIKQHNFSLPFGSVEQSMLVFTFSARGLPVNILATCRTVLNEANVIVQRLSQRFIMQPDAPMRIMYQSPNDIETTAVFHQEVVFRLIGCIAGICDRIRDCASQPATAMIAHSSQLACSSPALQTNVPGSYTSKTCTEPLLWHTTDARSLSAFFAHYVIDRVASKILRPLQHTNSNCTRAVIEILVRTPHSQFQSKKAHSESSEKVQFFALTYYWSDARLDICTSDELDEDGWDLFTACTWLDGRWSSRETLQLDPVKCTDRSWIREWLEGS</sequence>
<dbReference type="GeneID" id="54409588"/>